<feature type="transmembrane region" description="Helical" evidence="6">
    <location>
        <begin position="7"/>
        <end position="40"/>
    </location>
</feature>
<name>A0A5P9JYE0_9HYPH</name>
<evidence type="ECO:0000313" key="8">
    <source>
        <dbReference type="Proteomes" id="UP000325614"/>
    </source>
</evidence>
<evidence type="ECO:0000256" key="4">
    <source>
        <dbReference type="ARBA" id="ARBA00022989"/>
    </source>
</evidence>
<evidence type="ECO:0000313" key="7">
    <source>
        <dbReference type="EMBL" id="QFU16265.1"/>
    </source>
</evidence>
<feature type="transmembrane region" description="Helical" evidence="6">
    <location>
        <begin position="300"/>
        <end position="317"/>
    </location>
</feature>
<dbReference type="RefSeq" id="WP_152585909.1">
    <property type="nucleotide sequence ID" value="NZ_CP045423.1"/>
</dbReference>
<dbReference type="PANTHER" id="PTHR21716:SF64">
    <property type="entry name" value="AI-2 TRANSPORT PROTEIN TQSA"/>
    <property type="match status" value="1"/>
</dbReference>
<sequence>MTVQRQIAFWTVALAVTVMLLLVLRTVLLPFVAGFALAYLLDPLADRLQRIGIGRLGASLVILIIFVLLFIVLLVVVVPLGAQQVGAFVQRLPSYVARLQQLAVEQGGPLVEKLGGAGALSEMQTSVGNLLSQGIAWAGTFIQSLWSGGQALLSIFSLLVVTPVVAFYMLVDWDHMVAAVDSWMPVRQRDTIRAIARDIDTAIAGFVRGQALVCIILGTFYAVGLSLIGLNFGAMIGMTSGILSFIPYVGSLTGLILSLGVAIVQFWPDWTWILATLGVFVFGQFVEGNILSPKLVGDSVGLHPVWLMFALLAFGALFGFVGLLLAVPLAAAIGVIARFALRQYLASPFYRGTDPVILMPGPETDKKRIEFDA</sequence>
<evidence type="ECO:0000256" key="6">
    <source>
        <dbReference type="SAM" id="Phobius"/>
    </source>
</evidence>
<evidence type="ECO:0000256" key="2">
    <source>
        <dbReference type="ARBA" id="ARBA00009773"/>
    </source>
</evidence>
<comment type="subcellular location">
    <subcellularLocation>
        <location evidence="1">Membrane</location>
        <topology evidence="1">Multi-pass membrane protein</topology>
    </subcellularLocation>
</comment>
<organism evidence="7 8">
    <name type="scientific">Microvirga thermotolerans</name>
    <dbReference type="NCBI Taxonomy" id="2651334"/>
    <lineage>
        <taxon>Bacteria</taxon>
        <taxon>Pseudomonadati</taxon>
        <taxon>Pseudomonadota</taxon>
        <taxon>Alphaproteobacteria</taxon>
        <taxon>Hyphomicrobiales</taxon>
        <taxon>Methylobacteriaceae</taxon>
        <taxon>Microvirga</taxon>
    </lineage>
</organism>
<dbReference type="InterPro" id="IPR002549">
    <property type="entry name" value="AI-2E-like"/>
</dbReference>
<proteinExistence type="inferred from homology"/>
<dbReference type="GO" id="GO:0055085">
    <property type="term" value="P:transmembrane transport"/>
    <property type="evidence" value="ECO:0007669"/>
    <property type="project" value="TreeGrafter"/>
</dbReference>
<keyword evidence="5 6" id="KW-0472">Membrane</keyword>
<accession>A0A5P9JYE0</accession>
<comment type="similarity">
    <text evidence="2">Belongs to the autoinducer-2 exporter (AI-2E) (TC 2.A.86) family.</text>
</comment>
<dbReference type="KEGG" id="mico:GDR74_08530"/>
<keyword evidence="4 6" id="KW-1133">Transmembrane helix</keyword>
<evidence type="ECO:0000256" key="5">
    <source>
        <dbReference type="ARBA" id="ARBA00023136"/>
    </source>
</evidence>
<evidence type="ECO:0000256" key="3">
    <source>
        <dbReference type="ARBA" id="ARBA00022692"/>
    </source>
</evidence>
<protein>
    <submittedName>
        <fullName evidence="7">AI-2E family transporter</fullName>
    </submittedName>
</protein>
<gene>
    <name evidence="7" type="ORF">GDR74_08530</name>
</gene>
<feature type="transmembrane region" description="Helical" evidence="6">
    <location>
        <begin position="210"/>
        <end position="230"/>
    </location>
</feature>
<keyword evidence="3 6" id="KW-0812">Transmembrane</keyword>
<keyword evidence="8" id="KW-1185">Reference proteome</keyword>
<feature type="transmembrane region" description="Helical" evidence="6">
    <location>
        <begin position="60"/>
        <end position="82"/>
    </location>
</feature>
<evidence type="ECO:0000256" key="1">
    <source>
        <dbReference type="ARBA" id="ARBA00004141"/>
    </source>
</evidence>
<dbReference type="EMBL" id="CP045423">
    <property type="protein sequence ID" value="QFU16265.1"/>
    <property type="molecule type" value="Genomic_DNA"/>
</dbReference>
<dbReference type="Proteomes" id="UP000325614">
    <property type="component" value="Chromosome"/>
</dbReference>
<dbReference type="Pfam" id="PF01594">
    <property type="entry name" value="AI-2E_transport"/>
    <property type="match status" value="1"/>
</dbReference>
<dbReference type="AlphaFoldDB" id="A0A5P9JYE0"/>
<feature type="transmembrane region" description="Helical" evidence="6">
    <location>
        <begin position="242"/>
        <end position="264"/>
    </location>
</feature>
<dbReference type="PANTHER" id="PTHR21716">
    <property type="entry name" value="TRANSMEMBRANE PROTEIN"/>
    <property type="match status" value="1"/>
</dbReference>
<feature type="transmembrane region" description="Helical" evidence="6">
    <location>
        <begin position="151"/>
        <end position="171"/>
    </location>
</feature>
<dbReference type="GO" id="GO:0016020">
    <property type="term" value="C:membrane"/>
    <property type="evidence" value="ECO:0007669"/>
    <property type="project" value="UniProtKB-SubCell"/>
</dbReference>
<reference evidence="7 8" key="1">
    <citation type="submission" date="2019-10" db="EMBL/GenBank/DDBJ databases">
        <title>Isolation, Identification of Microvirga thermotolerans HR1, a novel thermophilic bacterium and Comparative Genomics of the genus Microvirga.</title>
        <authorList>
            <person name="Li J."/>
            <person name="Zhang W."/>
            <person name="Lin M."/>
            <person name="Wang J."/>
        </authorList>
    </citation>
    <scope>NUCLEOTIDE SEQUENCE [LARGE SCALE GENOMIC DNA]</scope>
    <source>
        <strain evidence="7 8">HR1</strain>
    </source>
</reference>